<organism evidence="2 3">
    <name type="scientific">Roseateles chitinivorans</name>
    <dbReference type="NCBI Taxonomy" id="2917965"/>
    <lineage>
        <taxon>Bacteria</taxon>
        <taxon>Pseudomonadati</taxon>
        <taxon>Pseudomonadota</taxon>
        <taxon>Betaproteobacteria</taxon>
        <taxon>Burkholderiales</taxon>
        <taxon>Sphaerotilaceae</taxon>
        <taxon>Roseateles</taxon>
    </lineage>
</organism>
<evidence type="ECO:0000313" key="3">
    <source>
        <dbReference type="Proteomes" id="UP000231501"/>
    </source>
</evidence>
<keyword evidence="3" id="KW-1185">Reference proteome</keyword>
<accession>A0A2G9C6J1</accession>
<sequence>MTESFEPQPPSVVLDPQREASLRTVGIISYVLHAIVAIGALLPGVQASIVLLIVAVIVDLVKRDEAVGTWQATHFSWRLRSVLWCGILYVVTIPLWLLFIIPGWIAWCLISIWFLYRIVRGWLAMNDRRPMPT</sequence>
<dbReference type="AlphaFoldDB" id="A0A2G9C6J1"/>
<reference evidence="2 3" key="1">
    <citation type="submission" date="2017-11" db="EMBL/GenBank/DDBJ databases">
        <title>Draft genome sequence of Mitsuaria sp. HWN-4.</title>
        <authorList>
            <person name="Gundlapally S.R."/>
        </authorList>
    </citation>
    <scope>NUCLEOTIDE SEQUENCE [LARGE SCALE GENOMIC DNA]</scope>
    <source>
        <strain evidence="2 3">HWN-4</strain>
    </source>
</reference>
<keyword evidence="1" id="KW-0812">Transmembrane</keyword>
<feature type="transmembrane region" description="Helical" evidence="1">
    <location>
        <begin position="81"/>
        <end position="98"/>
    </location>
</feature>
<protein>
    <recommendedName>
        <fullName evidence="4">Transmembrane protein</fullName>
    </recommendedName>
</protein>
<keyword evidence="1" id="KW-1133">Transmembrane helix</keyword>
<keyword evidence="1" id="KW-0472">Membrane</keyword>
<evidence type="ECO:0008006" key="4">
    <source>
        <dbReference type="Google" id="ProtNLM"/>
    </source>
</evidence>
<feature type="transmembrane region" description="Helical" evidence="1">
    <location>
        <begin position="104"/>
        <end position="123"/>
    </location>
</feature>
<proteinExistence type="predicted"/>
<feature type="transmembrane region" description="Helical" evidence="1">
    <location>
        <begin position="27"/>
        <end position="60"/>
    </location>
</feature>
<dbReference type="EMBL" id="PEOG01000049">
    <property type="protein sequence ID" value="PIM51962.1"/>
    <property type="molecule type" value="Genomic_DNA"/>
</dbReference>
<evidence type="ECO:0000313" key="2">
    <source>
        <dbReference type="EMBL" id="PIM51962.1"/>
    </source>
</evidence>
<comment type="caution">
    <text evidence="2">The sequence shown here is derived from an EMBL/GenBank/DDBJ whole genome shotgun (WGS) entry which is preliminary data.</text>
</comment>
<evidence type="ECO:0000256" key="1">
    <source>
        <dbReference type="SAM" id="Phobius"/>
    </source>
</evidence>
<name>A0A2G9C6J1_9BURK</name>
<dbReference type="Proteomes" id="UP000231501">
    <property type="component" value="Unassembled WGS sequence"/>
</dbReference>
<dbReference type="RefSeq" id="WP_099862829.1">
    <property type="nucleotide sequence ID" value="NZ_PEOG01000049.1"/>
</dbReference>
<dbReference type="OrthoDB" id="5405464at2"/>
<gene>
    <name evidence="2" type="ORF">CS062_17195</name>
</gene>